<dbReference type="CDD" id="cd13311">
    <property type="entry name" value="PH_Slm1"/>
    <property type="match status" value="1"/>
</dbReference>
<dbReference type="EMBL" id="PYWC01000002">
    <property type="protein sequence ID" value="PWW80670.1"/>
    <property type="molecule type" value="Genomic_DNA"/>
</dbReference>
<dbReference type="SMART" id="SM00233">
    <property type="entry name" value="PH"/>
    <property type="match status" value="1"/>
</dbReference>
<feature type="compositionally biased region" description="Polar residues" evidence="3">
    <location>
        <begin position="1"/>
        <end position="18"/>
    </location>
</feature>
<protein>
    <recommendedName>
        <fullName evidence="4">PH domain-containing protein</fullName>
    </recommendedName>
</protein>
<proteinExistence type="predicted"/>
<reference evidence="5 6" key="1">
    <citation type="submission" date="2018-03" db="EMBL/GenBank/DDBJ databases">
        <title>Genomes of Pezizomycetes fungi and the evolution of truffles.</title>
        <authorList>
            <person name="Murat C."/>
            <person name="Payen T."/>
            <person name="Noel B."/>
            <person name="Kuo A."/>
            <person name="Martin F.M."/>
        </authorList>
    </citation>
    <scope>NUCLEOTIDE SEQUENCE [LARGE SCALE GENOMIC DNA]</scope>
    <source>
        <strain evidence="5">091103-1</strain>
    </source>
</reference>
<feature type="coiled-coil region" evidence="2">
    <location>
        <begin position="140"/>
        <end position="167"/>
    </location>
</feature>
<dbReference type="AlphaFoldDB" id="A0A317T384"/>
<evidence type="ECO:0000256" key="1">
    <source>
        <dbReference type="ARBA" id="ARBA00022553"/>
    </source>
</evidence>
<feature type="region of interest" description="Disordered" evidence="3">
    <location>
        <begin position="1"/>
        <end position="22"/>
    </location>
</feature>
<dbReference type="Proteomes" id="UP000246991">
    <property type="component" value="Unassembled WGS sequence"/>
</dbReference>
<dbReference type="PROSITE" id="PS50003">
    <property type="entry name" value="PH_DOMAIN"/>
    <property type="match status" value="1"/>
</dbReference>
<dbReference type="STRING" id="42249.A0A317T384"/>
<evidence type="ECO:0000256" key="3">
    <source>
        <dbReference type="SAM" id="MobiDB-lite"/>
    </source>
</evidence>
<accession>A0A317T384</accession>
<evidence type="ECO:0000259" key="4">
    <source>
        <dbReference type="PROSITE" id="PS50003"/>
    </source>
</evidence>
<dbReference type="InterPro" id="IPR046868">
    <property type="entry name" value="BAR_4"/>
</dbReference>
<name>A0A317T384_9PEZI</name>
<evidence type="ECO:0000313" key="5">
    <source>
        <dbReference type="EMBL" id="PWW80670.1"/>
    </source>
</evidence>
<evidence type="ECO:0000313" key="6">
    <source>
        <dbReference type="Proteomes" id="UP000246991"/>
    </source>
</evidence>
<dbReference type="PANTHER" id="PTHR31941">
    <property type="entry name" value="CYTOSKELETAL SIGNALING PROTEIN SLM1"/>
    <property type="match status" value="1"/>
</dbReference>
<keyword evidence="2" id="KW-0175">Coiled coil</keyword>
<feature type="compositionally biased region" description="Low complexity" evidence="3">
    <location>
        <begin position="481"/>
        <end position="503"/>
    </location>
</feature>
<dbReference type="InterPro" id="IPR001849">
    <property type="entry name" value="PH_domain"/>
</dbReference>
<dbReference type="SUPFAM" id="SSF50729">
    <property type="entry name" value="PH domain-like"/>
    <property type="match status" value="1"/>
</dbReference>
<evidence type="ECO:0000256" key="2">
    <source>
        <dbReference type="SAM" id="Coils"/>
    </source>
</evidence>
<dbReference type="Gene3D" id="2.30.29.30">
    <property type="entry name" value="Pleckstrin-homology domain (PH domain)/Phosphotyrosine-binding domain (PTB)"/>
    <property type="match status" value="1"/>
</dbReference>
<dbReference type="OrthoDB" id="5598057at2759"/>
<dbReference type="PANTHER" id="PTHR31941:SF16">
    <property type="entry name" value="PHOSPHATIDYLINOSITOL 4,5-BISPHOSPHATE-BINDING PROTEIN SLM1-RELATED"/>
    <property type="match status" value="1"/>
</dbReference>
<keyword evidence="1" id="KW-0597">Phosphoprotein</keyword>
<gene>
    <name evidence="5" type="ORF">C7212DRAFT_274957</name>
</gene>
<dbReference type="InterPro" id="IPR043453">
    <property type="entry name" value="Slm1_PH"/>
</dbReference>
<organism evidence="5 6">
    <name type="scientific">Tuber magnatum</name>
    <name type="common">white Piedmont truffle</name>
    <dbReference type="NCBI Taxonomy" id="42249"/>
    <lineage>
        <taxon>Eukaryota</taxon>
        <taxon>Fungi</taxon>
        <taxon>Dikarya</taxon>
        <taxon>Ascomycota</taxon>
        <taxon>Pezizomycotina</taxon>
        <taxon>Pezizomycetes</taxon>
        <taxon>Pezizales</taxon>
        <taxon>Tuberaceae</taxon>
        <taxon>Tuber</taxon>
    </lineage>
</organism>
<dbReference type="Gene3D" id="1.20.1270.60">
    <property type="entry name" value="Arfaptin homology (AH) domain/BAR domain"/>
    <property type="match status" value="1"/>
</dbReference>
<feature type="domain" description="PH" evidence="4">
    <location>
        <begin position="292"/>
        <end position="397"/>
    </location>
</feature>
<feature type="region of interest" description="Disordered" evidence="3">
    <location>
        <begin position="446"/>
        <end position="529"/>
    </location>
</feature>
<dbReference type="InterPro" id="IPR011993">
    <property type="entry name" value="PH-like_dom_sf"/>
</dbReference>
<comment type="caution">
    <text evidence="5">The sequence shown here is derived from an EMBL/GenBank/DDBJ whole genome shotgun (WGS) entry which is preliminary data.</text>
</comment>
<keyword evidence="6" id="KW-1185">Reference proteome</keyword>
<sequence length="551" mass="61506">MNRVHNSGGQAENPNSVFYSPIPTHGNPTEVLADRFTAWRRVLKDFIAYFREVQTSYENRARGINRIGQVLNTAVHPPEFARSGGILETTNVLREFQKESYVNAENAARVQARIINDLTALRRDLGDKIKEIKGLSGDFKNSVEREKEATRKEIVKLTNALTAIESNPQVAAGKNDPYLIRLGLEKQLKRQIDEENYLHKAYHNIENSGRELESIVVGEIQRAFDTYIKVVRREGEGLLDLAQKLDTATIKAPRDCEWSSFIERDPNMVHPSVPLRSVRDIEYPGYRHPAAIELLAGLMERKSKYLKSYTPGWYVLSPTHLHEFKTSERTSDSTPVMSLYLPESSLGKHSEPGAASHKFILRARQTGVLHRDHGWVFRAESYAAMFQWYENIKKLTEVSGEERNAYVAGAIHRRTEPTAEEPEAEAIVDDWENDDEADQVPYSAEASALGGSSLEPPKPVRPEGGRFPSDISVNRGPPGPEGASAEGDSSGSLIAAAGAISGGDYNSPEEGYTGPSGQRPRSDSHSSTWSYDDKVRSYLLCFARLPEISTH</sequence>
<dbReference type="Pfam" id="PF20399">
    <property type="entry name" value="PH_20"/>
    <property type="match status" value="1"/>
</dbReference>
<dbReference type="Pfam" id="PF20400">
    <property type="entry name" value="BAR_4"/>
    <property type="match status" value="1"/>
</dbReference>
<feature type="compositionally biased region" description="Low complexity" evidence="3">
    <location>
        <begin position="446"/>
        <end position="455"/>
    </location>
</feature>
<dbReference type="InterPro" id="IPR027267">
    <property type="entry name" value="AH/BAR_dom_sf"/>
</dbReference>
<dbReference type="InterPro" id="IPR046869">
    <property type="entry name" value="SLM1/RGC1-like_PH"/>
</dbReference>